<evidence type="ECO:0000259" key="1">
    <source>
        <dbReference type="PROSITE" id="PS50209"/>
    </source>
</evidence>
<feature type="domain" description="CARD" evidence="1">
    <location>
        <begin position="9"/>
        <end position="102"/>
    </location>
</feature>
<keyword evidence="3" id="KW-1185">Reference proteome</keyword>
<dbReference type="Proteomes" id="UP001374579">
    <property type="component" value="Unassembled WGS sequence"/>
</dbReference>
<dbReference type="PROSITE" id="PS50209">
    <property type="entry name" value="CARD"/>
    <property type="match status" value="1"/>
</dbReference>
<dbReference type="InterPro" id="IPR037939">
    <property type="entry name" value="CRADD"/>
</dbReference>
<protein>
    <recommendedName>
        <fullName evidence="1">CARD domain-containing protein</fullName>
    </recommendedName>
</protein>
<proteinExistence type="predicted"/>
<dbReference type="PANTHER" id="PTHR15034">
    <property type="entry name" value="DEATH DOMAIN-CONTAINING PROTEIN CRADD"/>
    <property type="match status" value="1"/>
</dbReference>
<dbReference type="InterPro" id="IPR011029">
    <property type="entry name" value="DEATH-like_dom_sf"/>
</dbReference>
<dbReference type="GO" id="GO:0070513">
    <property type="term" value="F:death domain binding"/>
    <property type="evidence" value="ECO:0007669"/>
    <property type="project" value="InterPro"/>
</dbReference>
<comment type="caution">
    <text evidence="2">The sequence shown here is derived from an EMBL/GenBank/DDBJ whole genome shotgun (WGS) entry which is preliminary data.</text>
</comment>
<dbReference type="EMBL" id="JBAMIC010000010">
    <property type="protein sequence ID" value="KAK7102633.1"/>
    <property type="molecule type" value="Genomic_DNA"/>
</dbReference>
<evidence type="ECO:0000313" key="3">
    <source>
        <dbReference type="Proteomes" id="UP001374579"/>
    </source>
</evidence>
<accession>A0AAN9GBA5</accession>
<name>A0AAN9GBA5_9CAEN</name>
<dbReference type="Pfam" id="PF00619">
    <property type="entry name" value="CARD"/>
    <property type="match status" value="1"/>
</dbReference>
<evidence type="ECO:0000313" key="2">
    <source>
        <dbReference type="EMBL" id="KAK7102633.1"/>
    </source>
</evidence>
<dbReference type="GO" id="GO:0002020">
    <property type="term" value="F:protease binding"/>
    <property type="evidence" value="ECO:0007669"/>
    <property type="project" value="InterPro"/>
</dbReference>
<dbReference type="CDD" id="cd01671">
    <property type="entry name" value="CARD"/>
    <property type="match status" value="1"/>
</dbReference>
<organism evidence="2 3">
    <name type="scientific">Littorina saxatilis</name>
    <dbReference type="NCBI Taxonomy" id="31220"/>
    <lineage>
        <taxon>Eukaryota</taxon>
        <taxon>Metazoa</taxon>
        <taxon>Spiralia</taxon>
        <taxon>Lophotrochozoa</taxon>
        <taxon>Mollusca</taxon>
        <taxon>Gastropoda</taxon>
        <taxon>Caenogastropoda</taxon>
        <taxon>Littorinimorpha</taxon>
        <taxon>Littorinoidea</taxon>
        <taxon>Littorinidae</taxon>
        <taxon>Littorina</taxon>
    </lineage>
</organism>
<dbReference type="AlphaFoldDB" id="A0AAN9GBA5"/>
<dbReference type="Gene3D" id="1.10.533.10">
    <property type="entry name" value="Death Domain, Fas"/>
    <property type="match status" value="2"/>
</dbReference>
<dbReference type="PANTHER" id="PTHR15034:SF5">
    <property type="entry name" value="DEATH DOMAIN-CONTAINING PROTEIN CRADD"/>
    <property type="match status" value="1"/>
</dbReference>
<gene>
    <name evidence="2" type="ORF">V1264_020824</name>
</gene>
<dbReference type="InterPro" id="IPR001315">
    <property type="entry name" value="CARD"/>
</dbReference>
<dbReference type="GO" id="GO:0042981">
    <property type="term" value="P:regulation of apoptotic process"/>
    <property type="evidence" value="ECO:0007669"/>
    <property type="project" value="InterPro"/>
</dbReference>
<dbReference type="SUPFAM" id="SSF47986">
    <property type="entry name" value="DEATH domain"/>
    <property type="match status" value="2"/>
</dbReference>
<reference evidence="2 3" key="1">
    <citation type="submission" date="2024-02" db="EMBL/GenBank/DDBJ databases">
        <title>Chromosome-scale genome assembly of the rough periwinkle Littorina saxatilis.</title>
        <authorList>
            <person name="De Jode A."/>
            <person name="Faria R."/>
            <person name="Formenti G."/>
            <person name="Sims Y."/>
            <person name="Smith T.P."/>
            <person name="Tracey A."/>
            <person name="Wood J.M.D."/>
            <person name="Zagrodzka Z.B."/>
            <person name="Johannesson K."/>
            <person name="Butlin R.K."/>
            <person name="Leder E.H."/>
        </authorList>
    </citation>
    <scope>NUCLEOTIDE SEQUENCE [LARGE SCALE GENOMIC DNA]</scope>
    <source>
        <strain evidence="2">Snail1</strain>
        <tissue evidence="2">Muscle</tissue>
    </source>
</reference>
<sequence>MSGKIRGRLHHIDEVKIQTQYSFLLDNFDPTLDGTLDELFSEGIFDQHDMDVVKNGGEKTARGRAERFLTILQKSGKNAYQAFLDALRNCGSGHIANTLDNTKVSDVDREGPFEWIDRLPEGTKQRPPTDAEASKLSAAFGHGWQSVFSEMEIPQARIQQEQMANTYSSAVVITNLIIKWRQRHAGNAHLIKLLKAMEAVHNDGRCKSIDWALVKKVLTGEK</sequence>